<dbReference type="GO" id="GO:0044550">
    <property type="term" value="P:secondary metabolite biosynthetic process"/>
    <property type="evidence" value="ECO:0007669"/>
    <property type="project" value="TreeGrafter"/>
</dbReference>
<dbReference type="InterPro" id="IPR000873">
    <property type="entry name" value="AMP-dep_synth/lig_dom"/>
</dbReference>
<dbReference type="PANTHER" id="PTHR45527">
    <property type="entry name" value="NONRIBOSOMAL PEPTIDE SYNTHETASE"/>
    <property type="match status" value="1"/>
</dbReference>
<dbReference type="PROSITE" id="PS00455">
    <property type="entry name" value="AMP_BINDING"/>
    <property type="match status" value="1"/>
</dbReference>
<dbReference type="RefSeq" id="WP_080063539.1">
    <property type="nucleotide sequence ID" value="NZ_MZGX01000005.1"/>
</dbReference>
<keyword evidence="5" id="KW-0045">Antibiotic biosynthesis</keyword>
<dbReference type="NCBIfam" id="TIGR01733">
    <property type="entry name" value="AA-adenyl-dom"/>
    <property type="match status" value="1"/>
</dbReference>
<dbReference type="FunFam" id="3.40.50.980:FF:000001">
    <property type="entry name" value="Non-ribosomal peptide synthetase"/>
    <property type="match status" value="1"/>
</dbReference>
<comment type="similarity">
    <text evidence="2">Belongs to the ATP-dependent AMP-binding enzyme family.</text>
</comment>
<dbReference type="InterPro" id="IPR036736">
    <property type="entry name" value="ACP-like_sf"/>
</dbReference>
<dbReference type="Pfam" id="PF00668">
    <property type="entry name" value="Condensation"/>
    <property type="match status" value="2"/>
</dbReference>
<dbReference type="InterPro" id="IPR009081">
    <property type="entry name" value="PP-bd_ACP"/>
</dbReference>
<dbReference type="PANTHER" id="PTHR45527:SF1">
    <property type="entry name" value="FATTY ACID SYNTHASE"/>
    <property type="match status" value="1"/>
</dbReference>
<organism evidence="7 8">
    <name type="scientific">Ruminiclostridium hungatei</name>
    <name type="common">Clostridium hungatei</name>
    <dbReference type="NCBI Taxonomy" id="48256"/>
    <lineage>
        <taxon>Bacteria</taxon>
        <taxon>Bacillati</taxon>
        <taxon>Bacillota</taxon>
        <taxon>Clostridia</taxon>
        <taxon>Eubacteriales</taxon>
        <taxon>Oscillospiraceae</taxon>
        <taxon>Ruminiclostridium</taxon>
    </lineage>
</organism>
<gene>
    <name evidence="7" type="primary">tycC_1</name>
    <name evidence="7" type="ORF">CLHUN_10960</name>
</gene>
<dbReference type="Proteomes" id="UP000191554">
    <property type="component" value="Unassembled WGS sequence"/>
</dbReference>
<dbReference type="InterPro" id="IPR023213">
    <property type="entry name" value="CAT-like_dom_sf"/>
</dbReference>
<dbReference type="OrthoDB" id="51171at2"/>
<dbReference type="GO" id="GO:0017000">
    <property type="term" value="P:antibiotic biosynthetic process"/>
    <property type="evidence" value="ECO:0007669"/>
    <property type="project" value="UniProtKB-KW"/>
</dbReference>
<dbReference type="Gene3D" id="3.30.300.30">
    <property type="match status" value="1"/>
</dbReference>
<dbReference type="PRINTS" id="PR00154">
    <property type="entry name" value="AMPBINDING"/>
</dbReference>
<comment type="caution">
    <text evidence="7">The sequence shown here is derived from an EMBL/GenBank/DDBJ whole genome shotgun (WGS) entry which is preliminary data.</text>
</comment>
<feature type="domain" description="Carrier" evidence="6">
    <location>
        <begin position="764"/>
        <end position="839"/>
    </location>
</feature>
<protein>
    <submittedName>
        <fullName evidence="7">Tyrocidine synthase 3</fullName>
    </submittedName>
</protein>
<dbReference type="InterPro" id="IPR006162">
    <property type="entry name" value="Ppantetheine_attach_site"/>
</dbReference>
<keyword evidence="3" id="KW-0596">Phosphopantetheine</keyword>
<dbReference type="FunFam" id="3.40.50.12780:FF:000012">
    <property type="entry name" value="Non-ribosomal peptide synthetase"/>
    <property type="match status" value="1"/>
</dbReference>
<evidence type="ECO:0000256" key="1">
    <source>
        <dbReference type="ARBA" id="ARBA00001957"/>
    </source>
</evidence>
<evidence type="ECO:0000259" key="6">
    <source>
        <dbReference type="PROSITE" id="PS50075"/>
    </source>
</evidence>
<dbReference type="InterPro" id="IPR020459">
    <property type="entry name" value="AMP-binding"/>
</dbReference>
<evidence type="ECO:0000256" key="2">
    <source>
        <dbReference type="ARBA" id="ARBA00006432"/>
    </source>
</evidence>
<dbReference type="Pfam" id="PF00550">
    <property type="entry name" value="PP-binding"/>
    <property type="match status" value="1"/>
</dbReference>
<dbReference type="GO" id="GO:0031177">
    <property type="term" value="F:phosphopantetheine binding"/>
    <property type="evidence" value="ECO:0007669"/>
    <property type="project" value="TreeGrafter"/>
</dbReference>
<dbReference type="InterPro" id="IPR045851">
    <property type="entry name" value="AMP-bd_C_sf"/>
</dbReference>
<dbReference type="GO" id="GO:0043041">
    <property type="term" value="P:amino acid activation for nonribosomal peptide biosynthetic process"/>
    <property type="evidence" value="ECO:0007669"/>
    <property type="project" value="TreeGrafter"/>
</dbReference>
<evidence type="ECO:0000313" key="7">
    <source>
        <dbReference type="EMBL" id="OPX45209.1"/>
    </source>
</evidence>
<dbReference type="PROSITE" id="PS50075">
    <property type="entry name" value="CARRIER"/>
    <property type="match status" value="1"/>
</dbReference>
<dbReference type="Pfam" id="PF00501">
    <property type="entry name" value="AMP-binding"/>
    <property type="match status" value="1"/>
</dbReference>
<dbReference type="Gene3D" id="3.30.559.30">
    <property type="entry name" value="Nonribosomal peptide synthetase, condensation domain"/>
    <property type="match status" value="2"/>
</dbReference>
<dbReference type="FunFam" id="2.30.38.10:FF:000001">
    <property type="entry name" value="Non-ribosomal peptide synthetase PvdI"/>
    <property type="match status" value="1"/>
</dbReference>
<dbReference type="Gene3D" id="3.40.50.980">
    <property type="match status" value="2"/>
</dbReference>
<evidence type="ECO:0000313" key="8">
    <source>
        <dbReference type="Proteomes" id="UP000191554"/>
    </source>
</evidence>
<dbReference type="SUPFAM" id="SSF56801">
    <property type="entry name" value="Acetyl-CoA synthetase-like"/>
    <property type="match status" value="1"/>
</dbReference>
<name>A0A1V4SMU1_RUMHU</name>
<dbReference type="SUPFAM" id="SSF52777">
    <property type="entry name" value="CoA-dependent acyltransferases"/>
    <property type="match status" value="3"/>
</dbReference>
<keyword evidence="4" id="KW-0597">Phosphoprotein</keyword>
<accession>A0A1V4SMU1</accession>
<evidence type="ECO:0000256" key="3">
    <source>
        <dbReference type="ARBA" id="ARBA00022450"/>
    </source>
</evidence>
<dbReference type="GO" id="GO:0005737">
    <property type="term" value="C:cytoplasm"/>
    <property type="evidence" value="ECO:0007669"/>
    <property type="project" value="TreeGrafter"/>
</dbReference>
<dbReference type="InterPro" id="IPR001242">
    <property type="entry name" value="Condensation_dom"/>
</dbReference>
<dbReference type="InterPro" id="IPR010071">
    <property type="entry name" value="AA_adenyl_dom"/>
</dbReference>
<reference evidence="7 8" key="1">
    <citation type="submission" date="2017-03" db="EMBL/GenBank/DDBJ databases">
        <title>Genome sequence of Clostridium hungatei DSM 14427.</title>
        <authorList>
            <person name="Poehlein A."/>
            <person name="Daniel R."/>
        </authorList>
    </citation>
    <scope>NUCLEOTIDE SEQUENCE [LARGE SCALE GENOMIC DNA]</scope>
    <source>
        <strain evidence="7 8">DSM 14427</strain>
    </source>
</reference>
<evidence type="ECO:0000256" key="5">
    <source>
        <dbReference type="ARBA" id="ARBA00023194"/>
    </source>
</evidence>
<dbReference type="GO" id="GO:0008610">
    <property type="term" value="P:lipid biosynthetic process"/>
    <property type="evidence" value="ECO:0007669"/>
    <property type="project" value="UniProtKB-ARBA"/>
</dbReference>
<dbReference type="Gene3D" id="1.10.1200.10">
    <property type="entry name" value="ACP-like"/>
    <property type="match status" value="1"/>
</dbReference>
<dbReference type="AlphaFoldDB" id="A0A1V4SMU1"/>
<dbReference type="EMBL" id="MZGX01000005">
    <property type="protein sequence ID" value="OPX45209.1"/>
    <property type="molecule type" value="Genomic_DNA"/>
</dbReference>
<keyword evidence="8" id="KW-1185">Reference proteome</keyword>
<dbReference type="InterPro" id="IPR020845">
    <property type="entry name" value="AMP-binding_CS"/>
</dbReference>
<dbReference type="Gene3D" id="3.30.559.10">
    <property type="entry name" value="Chloramphenicol acetyltransferase-like domain"/>
    <property type="match status" value="1"/>
</dbReference>
<comment type="cofactor">
    <cofactor evidence="1">
        <name>pantetheine 4'-phosphate</name>
        <dbReference type="ChEBI" id="CHEBI:47942"/>
    </cofactor>
</comment>
<dbReference type="PROSITE" id="PS00012">
    <property type="entry name" value="PHOSPHOPANTETHEINE"/>
    <property type="match status" value="1"/>
</dbReference>
<proteinExistence type="inferred from homology"/>
<dbReference type="Pfam" id="PF13193">
    <property type="entry name" value="AMP-binding_C"/>
    <property type="match status" value="1"/>
</dbReference>
<dbReference type="Gene3D" id="2.30.38.10">
    <property type="entry name" value="Luciferase, Domain 3"/>
    <property type="match status" value="1"/>
</dbReference>
<dbReference type="InterPro" id="IPR025110">
    <property type="entry name" value="AMP-bd_C"/>
</dbReference>
<evidence type="ECO:0000256" key="4">
    <source>
        <dbReference type="ARBA" id="ARBA00022553"/>
    </source>
</evidence>
<dbReference type="STRING" id="48256.CLHUN_10960"/>
<sequence>METADMISNGTRDKAEFWSSMLSGELPVLKLPFENKGGSRKTNSYRYCSLTAEHKLVKDLYSFAEEHGIAADTILLSAYFILLARYTSQQDLVIGTANAKVQAGTASQMEKPLPILLHMGEEESFIQLLGSVKNHRDKVRQNREFYDSVLLKDYCLSVLFVSGSEVPDNAQDLFRPEYGQLGFDLAFEAIHRDNGVEFIFHYNGSLYEKSYIDKMAVHFCSILKYALKCPREKILQMDYLLQEEKEQLLYEFNSTYSAYPGETNICRLIQEQAARTPDNTALVFGDGELTYRQLNTRADHLARQLREAGVERDSIVGIMVNRSFDMIIGILAILKAGGAYLPIDPEYPRDRIGFMVEDSNMQVLLTASGLLSKLSFQGRTLLLDQVDYSHTSDENLELVNQPEDLAYIIYTSGSTGKPKGVMISHMSLSNFILGMAQKLDCSNSRSILAVTTMCFDIFALEIYLPLGCGMKAVIADERQQVNAKLLGDLIRKHGIDLIQMTPSRLKLLMSSESSAGSLKYVKDILLGGEIFPQALLNQIRLKSGARVINVYGPTETTVWCTFKEIRSEADISIGKPLANTRIYVVDRNDKLVPVGVQGELCISGDGLARGYLNREALNAEKFVNNPFEEGGRMYRTGDLARWLPEGDIDFIGRADRQIKIRGYRIEPGEIENQIVRFPGIKNAFVNIEKNGADKSVLCAYVVLEGKLVLKELREYLAAKLPGYMVPAFFVKVGKIPLTLNGKIDSKKLPDFTTEFMRDESYDEMPEDDIDRAVVNICSQLLGITGVKITDNFFEMGGDSLGILLLITELYRHFGVDIGHSQAFSFKSLKEIACYIRQGGEDSAKDPEIESSQKQGGIYNVSFVQANLIRGMEAFRDQTIMSMPFEIDFGNPIASDKFEAAVNELIKRHEVLRTSFHKRGSKYVQMVHPKLDYGVEYLNIGTLPWEEAVGENIKPFDITKLPLFKFILMENSEGETRLFFNIHHYIFDIFSLTIVLQELISLYEGRSLPEIQVQYKDYSQWQMKKLNSSGFREHRNYWVGIFKDGATEVRLHKDFNNPFPGQLNAAIVEVPLNAFMSEQLKKTALKMNTTEFVILFSAFSIFLAKQAALEDITVGTFVPGRTSAQLRNLIGLYTNIVAARTYPAARKTIQQYVSEVKAFFVEMYKYQDYPLERLLEDLSRENCENCYELFNTMFDYINFNSGNLLMDGKNVGISYHDVSKTAYDLHFRIVEYHDRKILALQYNALLFKRDTAQRFLYGYIDLLTRIFDSAGKKIEDLNPA</sequence>
<dbReference type="SUPFAM" id="SSF47336">
    <property type="entry name" value="ACP-like"/>
    <property type="match status" value="1"/>
</dbReference>
<dbReference type="GO" id="GO:0003824">
    <property type="term" value="F:catalytic activity"/>
    <property type="evidence" value="ECO:0007669"/>
    <property type="project" value="InterPro"/>
</dbReference>